<protein>
    <submittedName>
        <fullName evidence="10">Methyl-accepting chemotaxis protein McpA</fullName>
    </submittedName>
</protein>
<evidence type="ECO:0000259" key="9">
    <source>
        <dbReference type="PROSITE" id="PS50885"/>
    </source>
</evidence>
<dbReference type="InterPro" id="IPR004089">
    <property type="entry name" value="MCPsignal_dom"/>
</dbReference>
<dbReference type="PANTHER" id="PTHR32089">
    <property type="entry name" value="METHYL-ACCEPTING CHEMOTAXIS PROTEIN MCPB"/>
    <property type="match status" value="1"/>
</dbReference>
<evidence type="ECO:0000256" key="3">
    <source>
        <dbReference type="ARBA" id="ARBA00023136"/>
    </source>
</evidence>
<dbReference type="EMBL" id="CP027059">
    <property type="protein sequence ID" value="UQZ85472.1"/>
    <property type="molecule type" value="Genomic_DNA"/>
</dbReference>
<dbReference type="InterPro" id="IPR003660">
    <property type="entry name" value="HAMP_dom"/>
</dbReference>
<keyword evidence="7" id="KW-0812">Transmembrane</keyword>
<feature type="domain" description="Methyl-accepting transducer" evidence="8">
    <location>
        <begin position="277"/>
        <end position="513"/>
    </location>
</feature>
<comment type="similarity">
    <text evidence="5">Belongs to the methyl-accepting chemotaxis (MCP) protein family.</text>
</comment>
<dbReference type="SUPFAM" id="SSF58104">
    <property type="entry name" value="Methyl-accepting chemotaxis protein (MCP) signaling domain"/>
    <property type="match status" value="1"/>
</dbReference>
<dbReference type="SMART" id="SM00304">
    <property type="entry name" value="HAMP"/>
    <property type="match status" value="2"/>
</dbReference>
<dbReference type="PANTHER" id="PTHR32089:SF112">
    <property type="entry name" value="LYSOZYME-LIKE PROTEIN-RELATED"/>
    <property type="match status" value="1"/>
</dbReference>
<feature type="transmembrane region" description="Helical" evidence="7">
    <location>
        <begin position="184"/>
        <end position="203"/>
    </location>
</feature>
<feature type="domain" description="HAMP" evidence="9">
    <location>
        <begin position="205"/>
        <end position="258"/>
    </location>
</feature>
<keyword evidence="4 6" id="KW-0807">Transducer</keyword>
<keyword evidence="2" id="KW-1003">Cell membrane</keyword>
<evidence type="ECO:0000313" key="10">
    <source>
        <dbReference type="EMBL" id="UQZ85472.1"/>
    </source>
</evidence>
<dbReference type="SMART" id="SM00283">
    <property type="entry name" value="MA"/>
    <property type="match status" value="1"/>
</dbReference>
<evidence type="ECO:0000256" key="1">
    <source>
        <dbReference type="ARBA" id="ARBA00004236"/>
    </source>
</evidence>
<evidence type="ECO:0000256" key="5">
    <source>
        <dbReference type="ARBA" id="ARBA00029447"/>
    </source>
</evidence>
<evidence type="ECO:0000256" key="4">
    <source>
        <dbReference type="ARBA" id="ARBA00023224"/>
    </source>
</evidence>
<reference evidence="10" key="1">
    <citation type="submission" date="2018-02" db="EMBL/GenBank/DDBJ databases">
        <authorList>
            <person name="Kim S.-K."/>
            <person name="Jung H.-I."/>
            <person name="Lee S.-W."/>
        </authorList>
    </citation>
    <scope>NUCLEOTIDE SEQUENCE</scope>
    <source>
        <strain evidence="10">SK3146</strain>
    </source>
</reference>
<dbReference type="CDD" id="cd11386">
    <property type="entry name" value="MCP_signal"/>
    <property type="match status" value="1"/>
</dbReference>
<dbReference type="Pfam" id="PF12729">
    <property type="entry name" value="4HB_MCP_1"/>
    <property type="match status" value="1"/>
</dbReference>
<sequence>MKLSIGKKMFAGFFVVLFILAITVTIAYFQISAVDRSYTVLIEDKAQKLIMIQELNWAIKKEQAELREYLLIGDEAALKSFNDSHSQYLSMSKALGDIIVISDAKKLFQEMDQLEGQYYQLANREIQLKQQNKTEEYTNLLLTEGRDTIQKFDKKIDELTTFQQNILKNGNEETSSKVTSIKKWMMLMGLLAVLLGVIIAFYIGRIISKPVVAIARTAEKVASGDLTSKPIHIKNRDEIGDLAASFNQMCHNLRDLIYQVGSNAEQVAASAEQLTASAEQTTRATEQISVTMQQAATNVDKQFQTVNETSRTVGDMSEGVQQIAHYAQTASVTAVEAYEKASEGGQTIKTAVDQMNSIQSTVNGLAGVIKGLEERSQEISQIADVITEIAAQTHLLSLNAAIEAARAGEHGLGFTVVAGEVRKLADQSAASARQIAELISSIQEETKQAVGSMKAATQEVEAGIGAVHTAGHTFRQIRSSVSDVSNQIQEVSSSAQQIAAGTEQIVHSMKLITEAAETTASGSQEVSAASEEQLASMEEISASAHSLSNMAEQLQTLIERFKV</sequence>
<dbReference type="Pfam" id="PF00672">
    <property type="entry name" value="HAMP"/>
    <property type="match status" value="1"/>
</dbReference>
<organism evidence="10 11">
    <name type="scientific">Paenibacillus konkukensis</name>
    <dbReference type="NCBI Taxonomy" id="2020716"/>
    <lineage>
        <taxon>Bacteria</taxon>
        <taxon>Bacillati</taxon>
        <taxon>Bacillota</taxon>
        <taxon>Bacilli</taxon>
        <taxon>Bacillales</taxon>
        <taxon>Paenibacillaceae</taxon>
        <taxon>Paenibacillus</taxon>
    </lineage>
</organism>
<evidence type="ECO:0000313" key="11">
    <source>
        <dbReference type="Proteomes" id="UP001057134"/>
    </source>
</evidence>
<dbReference type="PROSITE" id="PS50885">
    <property type="entry name" value="HAMP"/>
    <property type="match status" value="1"/>
</dbReference>
<keyword evidence="11" id="KW-1185">Reference proteome</keyword>
<accession>A0ABY4RU05</accession>
<comment type="subcellular location">
    <subcellularLocation>
        <location evidence="1">Cell membrane</location>
    </subcellularLocation>
</comment>
<dbReference type="Proteomes" id="UP001057134">
    <property type="component" value="Chromosome"/>
</dbReference>
<dbReference type="RefSeq" id="WP_249861102.1">
    <property type="nucleotide sequence ID" value="NZ_CP027059.1"/>
</dbReference>
<evidence type="ECO:0000256" key="6">
    <source>
        <dbReference type="PROSITE-ProRule" id="PRU00284"/>
    </source>
</evidence>
<dbReference type="Gene3D" id="1.10.287.950">
    <property type="entry name" value="Methyl-accepting chemotaxis protein"/>
    <property type="match status" value="1"/>
</dbReference>
<proteinExistence type="inferred from homology"/>
<keyword evidence="7" id="KW-1133">Transmembrane helix</keyword>
<evidence type="ECO:0000259" key="8">
    <source>
        <dbReference type="PROSITE" id="PS50111"/>
    </source>
</evidence>
<keyword evidence="3 7" id="KW-0472">Membrane</keyword>
<gene>
    <name evidence="10" type="primary">mcpA_6</name>
    <name evidence="10" type="ORF">SK3146_04761</name>
</gene>
<evidence type="ECO:0000256" key="2">
    <source>
        <dbReference type="ARBA" id="ARBA00022475"/>
    </source>
</evidence>
<evidence type="ECO:0000256" key="7">
    <source>
        <dbReference type="SAM" id="Phobius"/>
    </source>
</evidence>
<name>A0ABY4RU05_9BACL</name>
<dbReference type="Gene3D" id="6.10.340.10">
    <property type="match status" value="1"/>
</dbReference>
<dbReference type="PROSITE" id="PS50111">
    <property type="entry name" value="CHEMOTAXIS_TRANSDUC_2"/>
    <property type="match status" value="1"/>
</dbReference>
<dbReference type="CDD" id="cd06225">
    <property type="entry name" value="HAMP"/>
    <property type="match status" value="1"/>
</dbReference>
<dbReference type="InterPro" id="IPR024478">
    <property type="entry name" value="HlyB_4HB_MCP"/>
</dbReference>
<reference evidence="10" key="2">
    <citation type="journal article" date="2021" name="J Anim Sci Technol">
        <title>Complete genome sequence of Paenibacillus konkukensis sp. nov. SK3146 as a potential probiotic strain.</title>
        <authorList>
            <person name="Jung H.I."/>
            <person name="Park S."/>
            <person name="Niu K.M."/>
            <person name="Lee S.W."/>
            <person name="Kothari D."/>
            <person name="Yi K.J."/>
            <person name="Kim S.K."/>
        </authorList>
    </citation>
    <scope>NUCLEOTIDE SEQUENCE</scope>
    <source>
        <strain evidence="10">SK3146</strain>
    </source>
</reference>
<dbReference type="Pfam" id="PF00015">
    <property type="entry name" value="MCPsignal"/>
    <property type="match status" value="1"/>
</dbReference>